<keyword evidence="4 5" id="KW-0472">Membrane</keyword>
<keyword evidence="2 5" id="KW-0812">Transmembrane</keyword>
<evidence type="ECO:0000256" key="1">
    <source>
        <dbReference type="ARBA" id="ARBA00004651"/>
    </source>
</evidence>
<dbReference type="PANTHER" id="PTHR23518">
    <property type="entry name" value="C-METHYLTRANSFERASE"/>
    <property type="match status" value="1"/>
</dbReference>
<sequence>MYITIRDRPAKLKPQAGPKARVAGTVVLLGVVSLLTDVSSEMVTAVLPLYLTAELGLGLLAYGLVDGLYQGVSALVRIFGGYLNDRTSRPKWVAAAGYGISALSRVALIPAHGFAAITGVITADRLGKGFRTAPRDALIADASDPAVLGRAFGVHRTLDTIGAALGPLAAFTLLLLVPGGYSSVFVASFAFGLLGVSVLVLFVPDRRTSGGGLAAKRLFAELLGPRLRRPLLAAGVLGLFTVSDGFLYLSLQHSGDFAARWFPLMYVGTNLVYLTCAIPLGRLADRVGRARAFLGGHLALLLTYLVAGGSDGGLVATLVALGLLGAYYAATDGVLPALISKRVPAAARGSGIAAAQTVVVLARFVVSLAFAGLWEMTGPRSALQLAGAALVVGIGVAGWLLKGIER</sequence>
<organism evidence="7 8">
    <name type="scientific">Actinoplanes siamensis</name>
    <dbReference type="NCBI Taxonomy" id="1223317"/>
    <lineage>
        <taxon>Bacteria</taxon>
        <taxon>Bacillati</taxon>
        <taxon>Actinomycetota</taxon>
        <taxon>Actinomycetes</taxon>
        <taxon>Micromonosporales</taxon>
        <taxon>Micromonosporaceae</taxon>
        <taxon>Actinoplanes</taxon>
    </lineage>
</organism>
<comment type="caution">
    <text evidence="7">The sequence shown here is derived from an EMBL/GenBank/DDBJ whole genome shotgun (WGS) entry which is preliminary data.</text>
</comment>
<dbReference type="Pfam" id="PF07690">
    <property type="entry name" value="MFS_1"/>
    <property type="match status" value="1"/>
</dbReference>
<dbReference type="InterPro" id="IPR011701">
    <property type="entry name" value="MFS"/>
</dbReference>
<comment type="subcellular location">
    <subcellularLocation>
        <location evidence="1">Cell membrane</location>
        <topology evidence="1">Multi-pass membrane protein</topology>
    </subcellularLocation>
</comment>
<feature type="transmembrane region" description="Helical" evidence="5">
    <location>
        <begin position="292"/>
        <end position="309"/>
    </location>
</feature>
<dbReference type="GO" id="GO:0005886">
    <property type="term" value="C:plasma membrane"/>
    <property type="evidence" value="ECO:0007669"/>
    <property type="project" value="UniProtKB-SubCell"/>
</dbReference>
<feature type="transmembrane region" description="Helical" evidence="5">
    <location>
        <begin position="315"/>
        <end position="339"/>
    </location>
</feature>
<feature type="domain" description="Major facilitator superfamily (MFS) profile" evidence="6">
    <location>
        <begin position="25"/>
        <end position="405"/>
    </location>
</feature>
<keyword evidence="3 5" id="KW-1133">Transmembrane helix</keyword>
<keyword evidence="8" id="KW-1185">Reference proteome</keyword>
<dbReference type="RefSeq" id="WP_203679705.1">
    <property type="nucleotide sequence ID" value="NZ_BOMW01000024.1"/>
</dbReference>
<feature type="transmembrane region" description="Helical" evidence="5">
    <location>
        <begin position="20"/>
        <end position="39"/>
    </location>
</feature>
<feature type="transmembrane region" description="Helical" evidence="5">
    <location>
        <begin position="261"/>
        <end position="280"/>
    </location>
</feature>
<dbReference type="Proteomes" id="UP000629619">
    <property type="component" value="Unassembled WGS sequence"/>
</dbReference>
<evidence type="ECO:0000256" key="3">
    <source>
        <dbReference type="ARBA" id="ARBA00022989"/>
    </source>
</evidence>
<reference evidence="7" key="1">
    <citation type="submission" date="2021-01" db="EMBL/GenBank/DDBJ databases">
        <title>Whole genome shotgun sequence of Actinoplanes siamensis NBRC 109076.</title>
        <authorList>
            <person name="Komaki H."/>
            <person name="Tamura T."/>
        </authorList>
    </citation>
    <scope>NUCLEOTIDE SEQUENCE</scope>
    <source>
        <strain evidence="7">NBRC 109076</strain>
    </source>
</reference>
<dbReference type="GO" id="GO:0022857">
    <property type="term" value="F:transmembrane transporter activity"/>
    <property type="evidence" value="ECO:0007669"/>
    <property type="project" value="InterPro"/>
</dbReference>
<feature type="transmembrane region" description="Helical" evidence="5">
    <location>
        <begin position="59"/>
        <end position="79"/>
    </location>
</feature>
<gene>
    <name evidence="7" type="ORF">Asi03nite_27090</name>
</gene>
<evidence type="ECO:0000256" key="5">
    <source>
        <dbReference type="SAM" id="Phobius"/>
    </source>
</evidence>
<dbReference type="Gene3D" id="1.20.1250.20">
    <property type="entry name" value="MFS general substrate transporter like domains"/>
    <property type="match status" value="2"/>
</dbReference>
<dbReference type="PROSITE" id="PS50850">
    <property type="entry name" value="MFS"/>
    <property type="match status" value="1"/>
</dbReference>
<dbReference type="EMBL" id="BOMW01000024">
    <property type="protein sequence ID" value="GIF05171.1"/>
    <property type="molecule type" value="Genomic_DNA"/>
</dbReference>
<dbReference type="InterPro" id="IPR036259">
    <property type="entry name" value="MFS_trans_sf"/>
</dbReference>
<proteinExistence type="predicted"/>
<dbReference type="InterPro" id="IPR020846">
    <property type="entry name" value="MFS_dom"/>
</dbReference>
<evidence type="ECO:0000256" key="4">
    <source>
        <dbReference type="ARBA" id="ARBA00023136"/>
    </source>
</evidence>
<feature type="transmembrane region" description="Helical" evidence="5">
    <location>
        <begin position="382"/>
        <end position="401"/>
    </location>
</feature>
<feature type="transmembrane region" description="Helical" evidence="5">
    <location>
        <begin position="351"/>
        <end position="370"/>
    </location>
</feature>
<dbReference type="PANTHER" id="PTHR23518:SF2">
    <property type="entry name" value="MAJOR FACILITATOR SUPERFAMILY TRANSPORTER"/>
    <property type="match status" value="1"/>
</dbReference>
<evidence type="ECO:0000313" key="7">
    <source>
        <dbReference type="EMBL" id="GIF05171.1"/>
    </source>
</evidence>
<dbReference type="CDD" id="cd17370">
    <property type="entry name" value="MFS_MJ1317_like"/>
    <property type="match status" value="1"/>
</dbReference>
<protein>
    <submittedName>
        <fullName evidence="7">MFS transporter</fullName>
    </submittedName>
</protein>
<dbReference type="AlphaFoldDB" id="A0A919N6B7"/>
<feature type="transmembrane region" description="Helical" evidence="5">
    <location>
        <begin position="183"/>
        <end position="203"/>
    </location>
</feature>
<feature type="transmembrane region" description="Helical" evidence="5">
    <location>
        <begin position="231"/>
        <end position="249"/>
    </location>
</feature>
<evidence type="ECO:0000256" key="2">
    <source>
        <dbReference type="ARBA" id="ARBA00022692"/>
    </source>
</evidence>
<dbReference type="SUPFAM" id="SSF103473">
    <property type="entry name" value="MFS general substrate transporter"/>
    <property type="match status" value="1"/>
</dbReference>
<name>A0A919N6B7_9ACTN</name>
<evidence type="ECO:0000313" key="8">
    <source>
        <dbReference type="Proteomes" id="UP000629619"/>
    </source>
</evidence>
<evidence type="ECO:0000259" key="6">
    <source>
        <dbReference type="PROSITE" id="PS50850"/>
    </source>
</evidence>
<accession>A0A919N6B7</accession>